<dbReference type="Proteomes" id="UP001138768">
    <property type="component" value="Unassembled WGS sequence"/>
</dbReference>
<dbReference type="EMBL" id="NRRY01000015">
    <property type="protein sequence ID" value="MBK1618925.1"/>
    <property type="molecule type" value="Genomic_DNA"/>
</dbReference>
<gene>
    <name evidence="4" type="ORF">CKO42_10875</name>
</gene>
<dbReference type="InterPro" id="IPR036010">
    <property type="entry name" value="2Fe-2S_ferredoxin-like_sf"/>
</dbReference>
<keyword evidence="5" id="KW-1185">Reference proteome</keyword>
<feature type="domain" description="FAD-binding FR-type" evidence="3">
    <location>
        <begin position="103"/>
        <end position="203"/>
    </location>
</feature>
<comment type="cofactor">
    <cofactor evidence="1">
        <name>[2Fe-2S] cluster</name>
        <dbReference type="ChEBI" id="CHEBI:190135"/>
    </cofactor>
</comment>
<reference evidence="4 5" key="1">
    <citation type="journal article" date="2020" name="Microorganisms">
        <title>Osmotic Adaptation and Compatible Solute Biosynthesis of Phototrophic Bacteria as Revealed from Genome Analyses.</title>
        <authorList>
            <person name="Imhoff J.F."/>
            <person name="Rahn T."/>
            <person name="Kunzel S."/>
            <person name="Keller A."/>
            <person name="Neulinger S.C."/>
        </authorList>
    </citation>
    <scope>NUCLEOTIDE SEQUENCE [LARGE SCALE GENOMIC DNA]</scope>
    <source>
        <strain evidence="4 5">DSM 25653</strain>
    </source>
</reference>
<dbReference type="InterPro" id="IPR012675">
    <property type="entry name" value="Beta-grasp_dom_sf"/>
</dbReference>
<dbReference type="InterPro" id="IPR001433">
    <property type="entry name" value="OxRdtase_FAD/NAD-bd"/>
</dbReference>
<feature type="domain" description="2Fe-2S ferredoxin-type" evidence="2">
    <location>
        <begin position="6"/>
        <end position="96"/>
    </location>
</feature>
<dbReference type="Pfam" id="PF00175">
    <property type="entry name" value="NAD_binding_1"/>
    <property type="match status" value="1"/>
</dbReference>
<dbReference type="PROSITE" id="PS51085">
    <property type="entry name" value="2FE2S_FER_2"/>
    <property type="match status" value="1"/>
</dbReference>
<dbReference type="AlphaFoldDB" id="A0A9X0W8H8"/>
<dbReference type="InterPro" id="IPR050415">
    <property type="entry name" value="MRET"/>
</dbReference>
<dbReference type="Pfam" id="PF00111">
    <property type="entry name" value="Fer2"/>
    <property type="match status" value="1"/>
</dbReference>
<dbReference type="SUPFAM" id="SSF63380">
    <property type="entry name" value="Riboflavin synthase domain-like"/>
    <property type="match status" value="1"/>
</dbReference>
<protein>
    <submittedName>
        <fullName evidence="4">CDP-6-deoxy-delta-3,4-glucoseen reductase</fullName>
    </submittedName>
</protein>
<dbReference type="InterPro" id="IPR017927">
    <property type="entry name" value="FAD-bd_FR_type"/>
</dbReference>
<dbReference type="RefSeq" id="WP_200243543.1">
    <property type="nucleotide sequence ID" value="NZ_NRRY01000015.1"/>
</dbReference>
<dbReference type="InterPro" id="IPR006058">
    <property type="entry name" value="2Fe2S_fd_BS"/>
</dbReference>
<dbReference type="GO" id="GO:0051537">
    <property type="term" value="F:2 iron, 2 sulfur cluster binding"/>
    <property type="evidence" value="ECO:0007669"/>
    <property type="project" value="InterPro"/>
</dbReference>
<dbReference type="PRINTS" id="PR00410">
    <property type="entry name" value="PHEHYDRXLASE"/>
</dbReference>
<dbReference type="PROSITE" id="PS00197">
    <property type="entry name" value="2FE2S_FER_1"/>
    <property type="match status" value="1"/>
</dbReference>
<dbReference type="InterPro" id="IPR008333">
    <property type="entry name" value="Cbr1-like_FAD-bd_dom"/>
</dbReference>
<dbReference type="SUPFAM" id="SSF54292">
    <property type="entry name" value="2Fe-2S ferredoxin-like"/>
    <property type="match status" value="1"/>
</dbReference>
<proteinExistence type="predicted"/>
<dbReference type="SUPFAM" id="SSF52343">
    <property type="entry name" value="Ferredoxin reductase-like, C-terminal NADP-linked domain"/>
    <property type="match status" value="1"/>
</dbReference>
<dbReference type="InterPro" id="IPR017938">
    <property type="entry name" value="Riboflavin_synthase-like_b-brl"/>
</dbReference>
<dbReference type="Pfam" id="PF00970">
    <property type="entry name" value="FAD_binding_6"/>
    <property type="match status" value="1"/>
</dbReference>
<dbReference type="Gene3D" id="3.10.20.30">
    <property type="match status" value="1"/>
</dbReference>
<dbReference type="CDD" id="cd06189">
    <property type="entry name" value="flavin_oxioreductase"/>
    <property type="match status" value="1"/>
</dbReference>
<evidence type="ECO:0000313" key="4">
    <source>
        <dbReference type="EMBL" id="MBK1618925.1"/>
    </source>
</evidence>
<sequence>MSVSATRFSVRTEPAGHQFDVAPDQTILEAASAQRIGLPYGCRQGTCGSCTAQLLAGEVQYPNGKTAALDGQPADACLTCQAVPTTDLVLRVAELERLSDIEVRTLPCRLAEKTRLNHDVMRLRLKLPEGQRLAFVAGQYLEFMLRDGARRAYSIANPPHDDELLELHVRRVPRGRFSDEVFEQMQERCILRIRGPLGTFVLREDAERPILMVGGGTGFAPLKAMLEHAFHRGIERPIHLYWGVRSQRDLYLPELPAAWAEAHPNFRCVPVLSEPDRDWTGRSGWVHEAVLEDHPALTDFDCYLSGPPAMVEAGRSAFEAAGLAIEHLFSDAFEYAADSRRAD</sequence>
<evidence type="ECO:0000256" key="1">
    <source>
        <dbReference type="ARBA" id="ARBA00034078"/>
    </source>
</evidence>
<evidence type="ECO:0000313" key="5">
    <source>
        <dbReference type="Proteomes" id="UP001138768"/>
    </source>
</evidence>
<dbReference type="PRINTS" id="PR00371">
    <property type="entry name" value="FPNCR"/>
</dbReference>
<dbReference type="GO" id="GO:0016491">
    <property type="term" value="F:oxidoreductase activity"/>
    <property type="evidence" value="ECO:0007669"/>
    <property type="project" value="InterPro"/>
</dbReference>
<evidence type="ECO:0000259" key="2">
    <source>
        <dbReference type="PROSITE" id="PS51085"/>
    </source>
</evidence>
<name>A0A9X0W8H8_9GAMM</name>
<comment type="caution">
    <text evidence="4">The sequence shown here is derived from an EMBL/GenBank/DDBJ whole genome shotgun (WGS) entry which is preliminary data.</text>
</comment>
<dbReference type="InterPro" id="IPR001709">
    <property type="entry name" value="Flavoprot_Pyr_Nucl_cyt_Rdtase"/>
</dbReference>
<organism evidence="4 5">
    <name type="scientific">Lamprobacter modestohalophilus</name>
    <dbReference type="NCBI Taxonomy" id="1064514"/>
    <lineage>
        <taxon>Bacteria</taxon>
        <taxon>Pseudomonadati</taxon>
        <taxon>Pseudomonadota</taxon>
        <taxon>Gammaproteobacteria</taxon>
        <taxon>Chromatiales</taxon>
        <taxon>Chromatiaceae</taxon>
        <taxon>Lamprobacter</taxon>
    </lineage>
</organism>
<dbReference type="InterPro" id="IPR039261">
    <property type="entry name" value="FNR_nucleotide-bd"/>
</dbReference>
<dbReference type="PROSITE" id="PS51384">
    <property type="entry name" value="FAD_FR"/>
    <property type="match status" value="1"/>
</dbReference>
<dbReference type="CDD" id="cd00207">
    <property type="entry name" value="fer2"/>
    <property type="match status" value="1"/>
</dbReference>
<dbReference type="PANTHER" id="PTHR47354">
    <property type="entry name" value="NADH OXIDOREDUCTASE HCR"/>
    <property type="match status" value="1"/>
</dbReference>
<dbReference type="InterPro" id="IPR001041">
    <property type="entry name" value="2Fe-2S_ferredoxin-type"/>
</dbReference>
<evidence type="ECO:0000259" key="3">
    <source>
        <dbReference type="PROSITE" id="PS51384"/>
    </source>
</evidence>
<dbReference type="PANTHER" id="PTHR47354:SF5">
    <property type="entry name" value="PROTEIN RFBI"/>
    <property type="match status" value="1"/>
</dbReference>
<accession>A0A9X0W8H8</accession>
<dbReference type="Gene3D" id="2.40.30.10">
    <property type="entry name" value="Translation factors"/>
    <property type="match status" value="1"/>
</dbReference>
<dbReference type="Gene3D" id="3.40.50.80">
    <property type="entry name" value="Nucleotide-binding domain of ferredoxin-NADP reductase (FNR) module"/>
    <property type="match status" value="1"/>
</dbReference>